<feature type="signal peptide" evidence="6">
    <location>
        <begin position="1"/>
        <end position="17"/>
    </location>
</feature>
<dbReference type="OrthoDB" id="8184345at2759"/>
<feature type="chain" id="PRO_5040114636" evidence="6">
    <location>
        <begin position="18"/>
        <end position="412"/>
    </location>
</feature>
<dbReference type="PANTHER" id="PTHR10009">
    <property type="entry name" value="PROTEIN YELLOW-RELATED"/>
    <property type="match status" value="1"/>
</dbReference>
<evidence type="ECO:0000256" key="3">
    <source>
        <dbReference type="ARBA" id="ARBA00022525"/>
    </source>
</evidence>
<keyword evidence="3" id="KW-0964">Secreted</keyword>
<evidence type="ECO:0000256" key="6">
    <source>
        <dbReference type="SAM" id="SignalP"/>
    </source>
</evidence>
<proteinExistence type="inferred from homology"/>
<dbReference type="InterPro" id="IPR017996">
    <property type="entry name" value="MRJP/yellow-related"/>
</dbReference>
<evidence type="ECO:0000256" key="4">
    <source>
        <dbReference type="ARBA" id="ARBA00022729"/>
    </source>
</evidence>
<reference evidence="7" key="1">
    <citation type="submission" date="2022-01" db="EMBL/GenBank/DDBJ databases">
        <authorList>
            <person name="King R."/>
        </authorList>
    </citation>
    <scope>NUCLEOTIDE SEQUENCE</scope>
</reference>
<protein>
    <submittedName>
        <fullName evidence="7">Uncharacterized protein</fullName>
    </submittedName>
</protein>
<comment type="similarity">
    <text evidence="2">Belongs to the major royal jelly protein family.</text>
</comment>
<evidence type="ECO:0000256" key="1">
    <source>
        <dbReference type="ARBA" id="ARBA00004613"/>
    </source>
</evidence>
<keyword evidence="4 6" id="KW-0732">Signal</keyword>
<organism evidence="7 8">
    <name type="scientific">Ceutorhynchus assimilis</name>
    <name type="common">cabbage seed weevil</name>
    <dbReference type="NCBI Taxonomy" id="467358"/>
    <lineage>
        <taxon>Eukaryota</taxon>
        <taxon>Metazoa</taxon>
        <taxon>Ecdysozoa</taxon>
        <taxon>Arthropoda</taxon>
        <taxon>Hexapoda</taxon>
        <taxon>Insecta</taxon>
        <taxon>Pterygota</taxon>
        <taxon>Neoptera</taxon>
        <taxon>Endopterygota</taxon>
        <taxon>Coleoptera</taxon>
        <taxon>Polyphaga</taxon>
        <taxon>Cucujiformia</taxon>
        <taxon>Curculionidae</taxon>
        <taxon>Ceutorhynchinae</taxon>
        <taxon>Ceutorhynchus</taxon>
    </lineage>
</organism>
<gene>
    <name evidence="7" type="ORF">CEUTPL_LOCUS8379</name>
</gene>
<dbReference type="InterPro" id="IPR011042">
    <property type="entry name" value="6-blade_b-propeller_TolB-like"/>
</dbReference>
<evidence type="ECO:0000256" key="5">
    <source>
        <dbReference type="ARBA" id="ARBA00023180"/>
    </source>
</evidence>
<evidence type="ECO:0000313" key="8">
    <source>
        <dbReference type="Proteomes" id="UP001152799"/>
    </source>
</evidence>
<keyword evidence="8" id="KW-1185">Reference proteome</keyword>
<dbReference type="Pfam" id="PF03022">
    <property type="entry name" value="MRJP"/>
    <property type="match status" value="1"/>
</dbReference>
<sequence length="412" mass="48120">MRTVIALMFIIVIHCSGKKYDFKLVHQWKQIEYKFSSEEERQEAIQNGTFDIGKVQPMDAQYTYNCDTGEERIFVTTPRLKQTGTPAGIGVIIDETRDGNPVIEPYPSWSWHINTEKCNYHRIVSPFRVWWDECDRLWISDTGIQGDSFICPPQILAFDLKTDKLLHKYEIPYGQYNNVSWYVSPIAEVESFNNKCENTWVYAANPTGFTLLVYSLKQNASWSVVDKSFKPDPDRKYANYTIGGDTYFYADGLITVALTPKSDGPENRKLRYHAMSNIKESWVYVKHLKNRHNFEVPNGASKFFHTYIDKRDQQSLIEATDRNGYVYFSLLIDVLLIKWNPNTPYKKENWKIIANDTERMQFPSGLKVLPYKANKHHEVLWVFAVAYQRFEAGTLFGNRTNFRLFVADIDNY</sequence>
<comment type="subcellular location">
    <subcellularLocation>
        <location evidence="1">Secreted</location>
    </subcellularLocation>
</comment>
<dbReference type="GO" id="GO:0005576">
    <property type="term" value="C:extracellular region"/>
    <property type="evidence" value="ECO:0007669"/>
    <property type="project" value="UniProtKB-SubCell"/>
</dbReference>
<dbReference type="PRINTS" id="PR01366">
    <property type="entry name" value="ROYALJELLY"/>
</dbReference>
<dbReference type="PANTHER" id="PTHR10009:SF7">
    <property type="entry name" value="GH10609P-RELATED"/>
    <property type="match status" value="1"/>
</dbReference>
<keyword evidence="5" id="KW-0325">Glycoprotein</keyword>
<evidence type="ECO:0000313" key="7">
    <source>
        <dbReference type="EMBL" id="CAH1129709.1"/>
    </source>
</evidence>
<accession>A0A9P0DLH0</accession>
<dbReference type="EMBL" id="OU892280">
    <property type="protein sequence ID" value="CAH1129709.1"/>
    <property type="molecule type" value="Genomic_DNA"/>
</dbReference>
<dbReference type="Gene3D" id="2.120.10.30">
    <property type="entry name" value="TolB, C-terminal domain"/>
    <property type="match status" value="1"/>
</dbReference>
<evidence type="ECO:0000256" key="2">
    <source>
        <dbReference type="ARBA" id="ARBA00009127"/>
    </source>
</evidence>
<dbReference type="AlphaFoldDB" id="A0A9P0DLH0"/>
<name>A0A9P0DLH0_9CUCU</name>
<dbReference type="Proteomes" id="UP001152799">
    <property type="component" value="Chromosome 4"/>
</dbReference>